<gene>
    <name evidence="1" type="ORF">ACIBP5_04955</name>
</gene>
<protein>
    <submittedName>
        <fullName evidence="1">Uncharacterized protein</fullName>
    </submittedName>
</protein>
<evidence type="ECO:0000313" key="2">
    <source>
        <dbReference type="Proteomes" id="UP001612928"/>
    </source>
</evidence>
<organism evidence="1 2">
    <name type="scientific">Nonomuraea indica</name>
    <dbReference type="NCBI Taxonomy" id="1581193"/>
    <lineage>
        <taxon>Bacteria</taxon>
        <taxon>Bacillati</taxon>
        <taxon>Actinomycetota</taxon>
        <taxon>Actinomycetes</taxon>
        <taxon>Streptosporangiales</taxon>
        <taxon>Streptosporangiaceae</taxon>
        <taxon>Nonomuraea</taxon>
    </lineage>
</organism>
<keyword evidence="2" id="KW-1185">Reference proteome</keyword>
<accession>A0ABW7ZXP4</accession>
<dbReference type="RefSeq" id="WP_219602207.1">
    <property type="nucleotide sequence ID" value="NZ_JBITMB010000001.1"/>
</dbReference>
<dbReference type="EMBL" id="JBITMB010000001">
    <property type="protein sequence ID" value="MFI7439299.1"/>
    <property type="molecule type" value="Genomic_DNA"/>
</dbReference>
<proteinExistence type="predicted"/>
<sequence length="51" mass="5140">MTAADGETWGLAEFAGAATIPAARAPAVAAIASLRPHVMSGIVIIFFLDLG</sequence>
<name>A0ABW7ZXP4_9ACTN</name>
<reference evidence="1 2" key="1">
    <citation type="submission" date="2024-10" db="EMBL/GenBank/DDBJ databases">
        <title>The Natural Products Discovery Center: Release of the First 8490 Sequenced Strains for Exploring Actinobacteria Biosynthetic Diversity.</title>
        <authorList>
            <person name="Kalkreuter E."/>
            <person name="Kautsar S.A."/>
            <person name="Yang D."/>
            <person name="Bader C.D."/>
            <person name="Teijaro C.N."/>
            <person name="Fluegel L."/>
            <person name="Davis C.M."/>
            <person name="Simpson J.R."/>
            <person name="Lauterbach L."/>
            <person name="Steele A.D."/>
            <person name="Gui C."/>
            <person name="Meng S."/>
            <person name="Li G."/>
            <person name="Viehrig K."/>
            <person name="Ye F."/>
            <person name="Su P."/>
            <person name="Kiefer A.F."/>
            <person name="Nichols A."/>
            <person name="Cepeda A.J."/>
            <person name="Yan W."/>
            <person name="Fan B."/>
            <person name="Jiang Y."/>
            <person name="Adhikari A."/>
            <person name="Zheng C.-J."/>
            <person name="Schuster L."/>
            <person name="Cowan T.M."/>
            <person name="Smanski M.J."/>
            <person name="Chevrette M.G."/>
            <person name="De Carvalho L.P.S."/>
            <person name="Shen B."/>
        </authorList>
    </citation>
    <scope>NUCLEOTIDE SEQUENCE [LARGE SCALE GENOMIC DNA]</scope>
    <source>
        <strain evidence="1 2">NPDC049503</strain>
    </source>
</reference>
<comment type="caution">
    <text evidence="1">The sequence shown here is derived from an EMBL/GenBank/DDBJ whole genome shotgun (WGS) entry which is preliminary data.</text>
</comment>
<dbReference type="Proteomes" id="UP001612928">
    <property type="component" value="Unassembled WGS sequence"/>
</dbReference>
<evidence type="ECO:0000313" key="1">
    <source>
        <dbReference type="EMBL" id="MFI7439299.1"/>
    </source>
</evidence>